<evidence type="ECO:0000256" key="6">
    <source>
        <dbReference type="ARBA" id="ARBA00022692"/>
    </source>
</evidence>
<evidence type="ECO:0000256" key="11">
    <source>
        <dbReference type="ARBA" id="ARBA00023180"/>
    </source>
</evidence>
<keyword evidence="7" id="KW-0677">Repeat</keyword>
<keyword evidence="9 13" id="KW-0472">Membrane</keyword>
<dbReference type="Proteomes" id="UP000243459">
    <property type="component" value="Chromosome 7"/>
</dbReference>
<keyword evidence="6 13" id="KW-0812">Transmembrane</keyword>
<evidence type="ECO:0000256" key="7">
    <source>
        <dbReference type="ARBA" id="ARBA00022737"/>
    </source>
</evidence>
<reference evidence="15" key="1">
    <citation type="journal article" date="2017" name="Nat. Commun.">
        <title>The asparagus genome sheds light on the origin and evolution of a young Y chromosome.</title>
        <authorList>
            <person name="Harkess A."/>
            <person name="Zhou J."/>
            <person name="Xu C."/>
            <person name="Bowers J.E."/>
            <person name="Van der Hulst R."/>
            <person name="Ayyampalayam S."/>
            <person name="Mercati F."/>
            <person name="Riccardi P."/>
            <person name="McKain M.R."/>
            <person name="Kakrana A."/>
            <person name="Tang H."/>
            <person name="Ray J."/>
            <person name="Groenendijk J."/>
            <person name="Arikit S."/>
            <person name="Mathioni S.M."/>
            <person name="Nakano M."/>
            <person name="Shan H."/>
            <person name="Telgmann-Rauber A."/>
            <person name="Kanno A."/>
            <person name="Yue Z."/>
            <person name="Chen H."/>
            <person name="Li W."/>
            <person name="Chen Y."/>
            <person name="Xu X."/>
            <person name="Zhang Y."/>
            <person name="Luo S."/>
            <person name="Chen H."/>
            <person name="Gao J."/>
            <person name="Mao Z."/>
            <person name="Pires J.C."/>
            <person name="Luo M."/>
            <person name="Kudrna D."/>
            <person name="Wing R.A."/>
            <person name="Meyers B.C."/>
            <person name="Yi K."/>
            <person name="Kong H."/>
            <person name="Lavrijsen P."/>
            <person name="Sunseri F."/>
            <person name="Falavigna A."/>
            <person name="Ye Y."/>
            <person name="Leebens-Mack J.H."/>
            <person name="Chen G."/>
        </authorList>
    </citation>
    <scope>NUCLEOTIDE SEQUENCE [LARGE SCALE GENOMIC DNA]</scope>
    <source>
        <strain evidence="15">cv. DH0086</strain>
    </source>
</reference>
<feature type="transmembrane region" description="Helical" evidence="13">
    <location>
        <begin position="205"/>
        <end position="228"/>
    </location>
</feature>
<dbReference type="SUPFAM" id="SSF52058">
    <property type="entry name" value="L domain-like"/>
    <property type="match status" value="1"/>
</dbReference>
<dbReference type="Gramene" id="ONK62591">
    <property type="protein sequence ID" value="ONK62591"/>
    <property type="gene ID" value="A4U43_C07F5700"/>
</dbReference>
<dbReference type="InterPro" id="IPR001611">
    <property type="entry name" value="Leu-rich_rpt"/>
</dbReference>
<name>A0A5P1ED05_ASPOF</name>
<keyword evidence="15" id="KW-1185">Reference proteome</keyword>
<evidence type="ECO:0000256" key="10">
    <source>
        <dbReference type="ARBA" id="ARBA00023170"/>
    </source>
</evidence>
<keyword evidence="8 13" id="KW-1133">Transmembrane helix</keyword>
<evidence type="ECO:0000256" key="4">
    <source>
        <dbReference type="ARBA" id="ARBA00022475"/>
    </source>
</evidence>
<protein>
    <recommendedName>
        <fullName evidence="16">Leucine-rich repeat-containing N-terminal plant-type domain-containing protein</fullName>
    </recommendedName>
</protein>
<keyword evidence="10" id="KW-0675">Receptor</keyword>
<dbReference type="GO" id="GO:0005886">
    <property type="term" value="C:plasma membrane"/>
    <property type="evidence" value="ECO:0007669"/>
    <property type="project" value="UniProtKB-SubCell"/>
</dbReference>
<dbReference type="PANTHER" id="PTHR27004:SF428">
    <property type="entry name" value="OS01G0160600 PROTEIN"/>
    <property type="match status" value="1"/>
</dbReference>
<organism evidence="14 15">
    <name type="scientific">Asparagus officinalis</name>
    <name type="common">Garden asparagus</name>
    <dbReference type="NCBI Taxonomy" id="4686"/>
    <lineage>
        <taxon>Eukaryota</taxon>
        <taxon>Viridiplantae</taxon>
        <taxon>Streptophyta</taxon>
        <taxon>Embryophyta</taxon>
        <taxon>Tracheophyta</taxon>
        <taxon>Spermatophyta</taxon>
        <taxon>Magnoliopsida</taxon>
        <taxon>Liliopsida</taxon>
        <taxon>Asparagales</taxon>
        <taxon>Asparagaceae</taxon>
        <taxon>Asparagoideae</taxon>
        <taxon>Asparagus</taxon>
    </lineage>
</organism>
<evidence type="ECO:0000256" key="1">
    <source>
        <dbReference type="ARBA" id="ARBA00004236"/>
    </source>
</evidence>
<dbReference type="Gene3D" id="3.80.10.10">
    <property type="entry name" value="Ribonuclease Inhibitor"/>
    <property type="match status" value="1"/>
</dbReference>
<dbReference type="PRINTS" id="PR00019">
    <property type="entry name" value="LEURICHRPT"/>
</dbReference>
<evidence type="ECO:0000313" key="14">
    <source>
        <dbReference type="EMBL" id="ONK62591.1"/>
    </source>
</evidence>
<evidence type="ECO:0000256" key="12">
    <source>
        <dbReference type="ARBA" id="ARBA00037847"/>
    </source>
</evidence>
<dbReference type="FunFam" id="3.80.10.10:FF:000111">
    <property type="entry name" value="LRR receptor-like serine/threonine-protein kinase ERECTA"/>
    <property type="match status" value="1"/>
</dbReference>
<evidence type="ECO:0000313" key="15">
    <source>
        <dbReference type="Proteomes" id="UP000243459"/>
    </source>
</evidence>
<comment type="similarity">
    <text evidence="3">Belongs to the RLP family.</text>
</comment>
<keyword evidence="11" id="KW-0325">Glycoprotein</keyword>
<sequence length="230" mass="25518">MLQIFDISSNYFSGTLPLDCFKNLKAMMHSDSNISTLQFEYIKLDTSYQNTVTVKSKGRDMTLVRILTIFTSLDFSNNSFQGNIPDIIGDFVSLHVLDFSDNELTGNIPSSIGNLMQLESLDLSGNFLSGEIPMTLSNLTFLSFLNLSNNNLIGRVPQGNQLSTFTNTSFEGNKGLCGDPLSKQCDNSSANRNHIALAPASKVNWYFVFIEFGFVVGLAMVIGIIMFWKK</sequence>
<evidence type="ECO:0008006" key="16">
    <source>
        <dbReference type="Google" id="ProtNLM"/>
    </source>
</evidence>
<dbReference type="AlphaFoldDB" id="A0A5P1ED05"/>
<evidence type="ECO:0000256" key="8">
    <source>
        <dbReference type="ARBA" id="ARBA00022989"/>
    </source>
</evidence>
<evidence type="ECO:0000256" key="13">
    <source>
        <dbReference type="SAM" id="Phobius"/>
    </source>
</evidence>
<dbReference type="Pfam" id="PF00560">
    <property type="entry name" value="LRR_1"/>
    <property type="match status" value="5"/>
</dbReference>
<evidence type="ECO:0000256" key="3">
    <source>
        <dbReference type="ARBA" id="ARBA00009592"/>
    </source>
</evidence>
<gene>
    <name evidence="14" type="ORF">A4U43_C07F5700</name>
</gene>
<dbReference type="PANTHER" id="PTHR27004">
    <property type="entry name" value="RECEPTOR-LIKE PROTEIN 12 ISOFORM X1"/>
    <property type="match status" value="1"/>
</dbReference>
<dbReference type="EMBL" id="CM007387">
    <property type="protein sequence ID" value="ONK62591.1"/>
    <property type="molecule type" value="Genomic_DNA"/>
</dbReference>
<proteinExistence type="inferred from homology"/>
<evidence type="ECO:0000256" key="5">
    <source>
        <dbReference type="ARBA" id="ARBA00022614"/>
    </source>
</evidence>
<keyword evidence="5" id="KW-0433">Leucine-rich repeat</keyword>
<comment type="subcellular location">
    <subcellularLocation>
        <location evidence="1">Cell membrane</location>
    </subcellularLocation>
    <subcellularLocation>
        <location evidence="12">Endomembrane system</location>
        <topology evidence="12">Single-pass membrane protein</topology>
    </subcellularLocation>
    <subcellularLocation>
        <location evidence="2">Membrane</location>
        <topology evidence="2">Single-pass type I membrane protein</topology>
    </subcellularLocation>
</comment>
<dbReference type="InterPro" id="IPR032675">
    <property type="entry name" value="LRR_dom_sf"/>
</dbReference>
<evidence type="ECO:0000256" key="9">
    <source>
        <dbReference type="ARBA" id="ARBA00023136"/>
    </source>
</evidence>
<accession>A0A5P1ED05</accession>
<keyword evidence="4" id="KW-1003">Cell membrane</keyword>
<dbReference type="OMA" id="PNGFYRD"/>
<evidence type="ECO:0000256" key="2">
    <source>
        <dbReference type="ARBA" id="ARBA00004479"/>
    </source>
</evidence>